<dbReference type="OMA" id="QNEMIAD"/>
<evidence type="ECO:0000256" key="2">
    <source>
        <dbReference type="ARBA" id="ARBA00009584"/>
    </source>
</evidence>
<dbReference type="InterPro" id="IPR011992">
    <property type="entry name" value="EF-hand-dom_pair"/>
</dbReference>
<keyword evidence="4" id="KW-0050">Antiport</keyword>
<dbReference type="STRING" id="461836.A0A0L0DDK0"/>
<keyword evidence="4" id="KW-0813">Transport</keyword>
<reference evidence="18 19" key="1">
    <citation type="submission" date="2010-05" db="EMBL/GenBank/DDBJ databases">
        <title>The Genome Sequence of Thecamonas trahens ATCC 50062.</title>
        <authorList>
            <consortium name="The Broad Institute Genome Sequencing Platform"/>
            <person name="Russ C."/>
            <person name="Cuomo C."/>
            <person name="Shea T."/>
            <person name="Young S.K."/>
            <person name="Zeng Q."/>
            <person name="Koehrsen M."/>
            <person name="Haas B."/>
            <person name="Borodovsky M."/>
            <person name="Guigo R."/>
            <person name="Alvarado L."/>
            <person name="Berlin A."/>
            <person name="Bochicchio J."/>
            <person name="Borenstein D."/>
            <person name="Chapman S."/>
            <person name="Chen Z."/>
            <person name="Freedman E."/>
            <person name="Gellesch M."/>
            <person name="Goldberg J."/>
            <person name="Griggs A."/>
            <person name="Gujja S."/>
            <person name="Heilman E."/>
            <person name="Heiman D."/>
            <person name="Hepburn T."/>
            <person name="Howarth C."/>
            <person name="Jen D."/>
            <person name="Larson L."/>
            <person name="Mehta T."/>
            <person name="Park D."/>
            <person name="Pearson M."/>
            <person name="Roberts A."/>
            <person name="Saif S."/>
            <person name="Shenoy N."/>
            <person name="Sisk P."/>
            <person name="Stolte C."/>
            <person name="Sykes S."/>
            <person name="Thomson T."/>
            <person name="Walk T."/>
            <person name="White J."/>
            <person name="Yandava C."/>
            <person name="Burger G."/>
            <person name="Gray M.W."/>
            <person name="Holland P.W.H."/>
            <person name="King N."/>
            <person name="Lang F.B.F."/>
            <person name="Roger A.J."/>
            <person name="Ruiz-Trillo I."/>
            <person name="Lander E."/>
            <person name="Nusbaum C."/>
        </authorList>
    </citation>
    <scope>NUCLEOTIDE SEQUENCE [LARGE SCALE GENOMIC DNA]</scope>
    <source>
        <strain evidence="18 19">ATCC 50062</strain>
    </source>
</reference>
<dbReference type="Gene3D" id="1.10.238.10">
    <property type="entry name" value="EF-hand"/>
    <property type="match status" value="1"/>
</dbReference>
<protein>
    <recommendedName>
        <fullName evidence="3">Mitochondrial proton/calcium exchanger protein</fullName>
    </recommendedName>
    <alternativeName>
        <fullName evidence="11">Leucine zipper-EF-hand-containing transmembrane protein 1</fullName>
    </alternativeName>
</protein>
<evidence type="ECO:0000256" key="3">
    <source>
        <dbReference type="ARBA" id="ARBA00020557"/>
    </source>
</evidence>
<evidence type="ECO:0000256" key="14">
    <source>
        <dbReference type="SAM" id="MobiDB-lite"/>
    </source>
</evidence>
<evidence type="ECO:0000256" key="7">
    <source>
        <dbReference type="ARBA" id="ARBA00022837"/>
    </source>
</evidence>
<dbReference type="InterPro" id="IPR033122">
    <property type="entry name" value="LETM1-like_RBD"/>
</dbReference>
<feature type="region of interest" description="Disordered" evidence="14">
    <location>
        <begin position="765"/>
        <end position="786"/>
    </location>
</feature>
<accession>A0A0L0DDK0</accession>
<dbReference type="RefSeq" id="XP_013756936.1">
    <property type="nucleotide sequence ID" value="XM_013901482.1"/>
</dbReference>
<dbReference type="OrthoDB" id="275278at2759"/>
<dbReference type="PROSITE" id="PS00018">
    <property type="entry name" value="EF_HAND_1"/>
    <property type="match status" value="2"/>
</dbReference>
<evidence type="ECO:0000256" key="6">
    <source>
        <dbReference type="ARBA" id="ARBA00022792"/>
    </source>
</evidence>
<evidence type="ECO:0000256" key="10">
    <source>
        <dbReference type="ARBA" id="ARBA00023136"/>
    </source>
</evidence>
<dbReference type="GO" id="GO:0030003">
    <property type="term" value="P:intracellular monoatomic cation homeostasis"/>
    <property type="evidence" value="ECO:0007669"/>
    <property type="project" value="TreeGrafter"/>
</dbReference>
<evidence type="ECO:0000313" key="18">
    <source>
        <dbReference type="EMBL" id="KNC50394.1"/>
    </source>
</evidence>
<dbReference type="GO" id="GO:0005509">
    <property type="term" value="F:calcium ion binding"/>
    <property type="evidence" value="ECO:0007669"/>
    <property type="project" value="InterPro"/>
</dbReference>
<comment type="subcellular location">
    <subcellularLocation>
        <location evidence="1">Mitochondrion inner membrane</location>
        <topology evidence="1">Single-pass membrane protein</topology>
    </subcellularLocation>
</comment>
<feature type="transmembrane region" description="Helical" evidence="15">
    <location>
        <begin position="223"/>
        <end position="249"/>
    </location>
</feature>
<feature type="coiled-coil region" evidence="13">
    <location>
        <begin position="615"/>
        <end position="649"/>
    </location>
</feature>
<evidence type="ECO:0000256" key="9">
    <source>
        <dbReference type="ARBA" id="ARBA00023128"/>
    </source>
</evidence>
<dbReference type="InterPro" id="IPR018247">
    <property type="entry name" value="EF_Hand_1_Ca_BS"/>
</dbReference>
<evidence type="ECO:0000256" key="13">
    <source>
        <dbReference type="SAM" id="Coils"/>
    </source>
</evidence>
<dbReference type="Pfam" id="PF07766">
    <property type="entry name" value="LETM1_RBD"/>
    <property type="match status" value="1"/>
</dbReference>
<dbReference type="GO" id="GO:0043022">
    <property type="term" value="F:ribosome binding"/>
    <property type="evidence" value="ECO:0007669"/>
    <property type="project" value="InterPro"/>
</dbReference>
<feature type="coiled-coil region" evidence="13">
    <location>
        <begin position="486"/>
        <end position="520"/>
    </location>
</feature>
<feature type="compositionally biased region" description="Low complexity" evidence="14">
    <location>
        <begin position="773"/>
        <end position="786"/>
    </location>
</feature>
<evidence type="ECO:0000256" key="12">
    <source>
        <dbReference type="PROSITE-ProRule" id="PRU01094"/>
    </source>
</evidence>
<dbReference type="GO" id="GO:0015297">
    <property type="term" value="F:antiporter activity"/>
    <property type="evidence" value="ECO:0007669"/>
    <property type="project" value="UniProtKB-KW"/>
</dbReference>
<dbReference type="eggNOG" id="KOG1043">
    <property type="taxonomic scope" value="Eukaryota"/>
</dbReference>
<dbReference type="InterPro" id="IPR002048">
    <property type="entry name" value="EF_hand_dom"/>
</dbReference>
<dbReference type="PANTHER" id="PTHR14009:SF1">
    <property type="entry name" value="MITOCHONDRIAL PROTON_CALCIUM EXCHANGER PROTEIN"/>
    <property type="match status" value="1"/>
</dbReference>
<gene>
    <name evidence="18" type="ORF">AMSG_06885</name>
</gene>
<dbReference type="Proteomes" id="UP000054408">
    <property type="component" value="Unassembled WGS sequence"/>
</dbReference>
<dbReference type="InterPro" id="IPR044202">
    <property type="entry name" value="LETM1/MDM38-like"/>
</dbReference>
<evidence type="ECO:0000259" key="17">
    <source>
        <dbReference type="PROSITE" id="PS51758"/>
    </source>
</evidence>
<dbReference type="PANTHER" id="PTHR14009">
    <property type="entry name" value="LEUCINE ZIPPER-EF-HAND CONTAINING TRANSMEMBRANE PROTEIN"/>
    <property type="match status" value="1"/>
</dbReference>
<keyword evidence="7" id="KW-0106">Calcium</keyword>
<keyword evidence="19" id="KW-1185">Reference proteome</keyword>
<feature type="domain" description="EF-hand" evidence="16">
    <location>
        <begin position="724"/>
        <end position="759"/>
    </location>
</feature>
<evidence type="ECO:0000256" key="15">
    <source>
        <dbReference type="SAM" id="Phobius"/>
    </source>
</evidence>
<keyword evidence="10 15" id="KW-0472">Membrane</keyword>
<keyword evidence="9 12" id="KW-0496">Mitochondrion</keyword>
<dbReference type="CDD" id="cd00051">
    <property type="entry name" value="EFh"/>
    <property type="match status" value="1"/>
</dbReference>
<dbReference type="SUPFAM" id="SSF47473">
    <property type="entry name" value="EF-hand"/>
    <property type="match status" value="1"/>
</dbReference>
<sequence length="786" mass="84409">MIIRAVRAVRAGSASGGGGAARSQLSESAAGSGAAARHALHGAVANSLHTVSCSGGAARLFSARAASRALVPSAPAPSLASVSAPGSGRTLALLGRQSGWAWGAPPPPGLARMLLQAGGGRSVAGGALRALSTARPVWADNEDEGKKSGKISKKETEAEAAEAQSRLAKMWVATKKMAHHHWTGFKMLGTETRIASKYLIKLVRGNQLTRRERRQLRRTAADLFRVIPLAMFLVVPFLELLLPVALYIFPNMLPSTFEDEAKVKEKRRKELKIRLEMAKFLKEILHEVADETKLKSGEARAEELTSFMGKVQAGEPVDNESILRMANLFGDKLTLSTLTRPQLQNMCKYMGISPYGTTGYLRFQLENRFETIKQDDLMIMDEGVDSLSDEELVQAAISRGMRGVGVDLDKLRAQISEWLYLHIEEQVPAAMLVLSRALLISEKVAPAVRLQDTILAFPEEIIDEIRAEEVDTEDDDDTAAEKLRLLKIEEEAIAREAAKAKELKDKEDAAKQAARQAEEDAAVKTAIQEDTIRTKSLADATMAATAAATVASATATVIAAEAKRAAAARGEDVGDDDAAARPGAEPLERMHDVVTALSSEELQQLEEAVVTLASDSALEKEKEALEALKASEEKDAAAAEAEAQSAAAAAAAAAVSKDKRVVAETKLLSSLERKIAKMVSSLEEDIHDAESELGASLKTIDIDGDGCISAAEFALAVSSMKHKLTEKQLDDLWAKIDLDNDDRISIDELTNYVVEQAELAQLAREAALKKRTPSTSSSPAADADKE</sequence>
<keyword evidence="8 15" id="KW-1133">Transmembrane helix</keyword>
<dbReference type="PROSITE" id="PS51758">
    <property type="entry name" value="LETM1_RBD"/>
    <property type="match status" value="1"/>
</dbReference>
<dbReference type="GeneID" id="25565952"/>
<evidence type="ECO:0000313" key="19">
    <source>
        <dbReference type="Proteomes" id="UP000054408"/>
    </source>
</evidence>
<keyword evidence="13" id="KW-0175">Coiled coil</keyword>
<name>A0A0L0DDK0_THETB</name>
<evidence type="ECO:0000256" key="11">
    <source>
        <dbReference type="ARBA" id="ARBA00031360"/>
    </source>
</evidence>
<organism evidence="18 19">
    <name type="scientific">Thecamonas trahens ATCC 50062</name>
    <dbReference type="NCBI Taxonomy" id="461836"/>
    <lineage>
        <taxon>Eukaryota</taxon>
        <taxon>Apusozoa</taxon>
        <taxon>Apusomonadida</taxon>
        <taxon>Apusomonadidae</taxon>
        <taxon>Thecamonas</taxon>
    </lineage>
</organism>
<evidence type="ECO:0000256" key="4">
    <source>
        <dbReference type="ARBA" id="ARBA00022449"/>
    </source>
</evidence>
<dbReference type="AlphaFoldDB" id="A0A0L0DDK0"/>
<evidence type="ECO:0000256" key="1">
    <source>
        <dbReference type="ARBA" id="ARBA00004434"/>
    </source>
</evidence>
<dbReference type="PROSITE" id="PS50222">
    <property type="entry name" value="EF_HAND_2"/>
    <property type="match status" value="2"/>
</dbReference>
<feature type="domain" description="EF-hand" evidence="16">
    <location>
        <begin position="688"/>
        <end position="723"/>
    </location>
</feature>
<proteinExistence type="inferred from homology"/>
<feature type="domain" description="Letm1 RBD" evidence="17">
    <location>
        <begin position="269"/>
        <end position="531"/>
    </location>
</feature>
<evidence type="ECO:0000259" key="16">
    <source>
        <dbReference type="PROSITE" id="PS50222"/>
    </source>
</evidence>
<comment type="similarity">
    <text evidence="2">Belongs to the LETM1 family.</text>
</comment>
<dbReference type="GO" id="GO:0005743">
    <property type="term" value="C:mitochondrial inner membrane"/>
    <property type="evidence" value="ECO:0007669"/>
    <property type="project" value="UniProtKB-SubCell"/>
</dbReference>
<dbReference type="Pfam" id="PF13499">
    <property type="entry name" value="EF-hand_7"/>
    <property type="match status" value="1"/>
</dbReference>
<keyword evidence="5 15" id="KW-0812">Transmembrane</keyword>
<keyword evidence="6" id="KW-0999">Mitochondrion inner membrane</keyword>
<dbReference type="EMBL" id="GL349461">
    <property type="protein sequence ID" value="KNC50394.1"/>
    <property type="molecule type" value="Genomic_DNA"/>
</dbReference>
<dbReference type="SMART" id="SM00054">
    <property type="entry name" value="EFh"/>
    <property type="match status" value="2"/>
</dbReference>
<evidence type="ECO:0000256" key="8">
    <source>
        <dbReference type="ARBA" id="ARBA00022989"/>
    </source>
</evidence>
<evidence type="ECO:0000256" key="5">
    <source>
        <dbReference type="ARBA" id="ARBA00022692"/>
    </source>
</evidence>